<evidence type="ECO:0000313" key="3">
    <source>
        <dbReference type="Proteomes" id="UP001501725"/>
    </source>
</evidence>
<protein>
    <recommendedName>
        <fullName evidence="4">Bacterial surface antigen (D15) domain-containing protein</fullName>
    </recommendedName>
</protein>
<evidence type="ECO:0008006" key="4">
    <source>
        <dbReference type="Google" id="ProtNLM"/>
    </source>
</evidence>
<keyword evidence="3" id="KW-1185">Reference proteome</keyword>
<organism evidence="2 3">
    <name type="scientific">Flaviaesturariibacter amylovorans</name>
    <dbReference type="NCBI Taxonomy" id="1084520"/>
    <lineage>
        <taxon>Bacteria</taxon>
        <taxon>Pseudomonadati</taxon>
        <taxon>Bacteroidota</taxon>
        <taxon>Chitinophagia</taxon>
        <taxon>Chitinophagales</taxon>
        <taxon>Chitinophagaceae</taxon>
        <taxon>Flaviaestuariibacter</taxon>
    </lineage>
</organism>
<comment type="caution">
    <text evidence="2">The sequence shown here is derived from an EMBL/GenBank/DDBJ whole genome shotgun (WGS) entry which is preliminary data.</text>
</comment>
<accession>A0ABP8G8S1</accession>
<keyword evidence="1" id="KW-0472">Membrane</keyword>
<dbReference type="EMBL" id="BAABGY010000001">
    <property type="protein sequence ID" value="GAA4319306.1"/>
    <property type="molecule type" value="Genomic_DNA"/>
</dbReference>
<dbReference type="Proteomes" id="UP001501725">
    <property type="component" value="Unassembled WGS sequence"/>
</dbReference>
<proteinExistence type="predicted"/>
<name>A0ABP8G8S1_9BACT</name>
<evidence type="ECO:0000256" key="1">
    <source>
        <dbReference type="SAM" id="Phobius"/>
    </source>
</evidence>
<evidence type="ECO:0000313" key="2">
    <source>
        <dbReference type="EMBL" id="GAA4319306.1"/>
    </source>
</evidence>
<keyword evidence="1" id="KW-1133">Transmembrane helix</keyword>
<reference evidence="3" key="1">
    <citation type="journal article" date="2019" name="Int. J. Syst. Evol. Microbiol.">
        <title>The Global Catalogue of Microorganisms (GCM) 10K type strain sequencing project: providing services to taxonomists for standard genome sequencing and annotation.</title>
        <authorList>
            <consortium name="The Broad Institute Genomics Platform"/>
            <consortium name="The Broad Institute Genome Sequencing Center for Infectious Disease"/>
            <person name="Wu L."/>
            <person name="Ma J."/>
        </authorList>
    </citation>
    <scope>NUCLEOTIDE SEQUENCE [LARGE SCALE GENOMIC DNA]</scope>
    <source>
        <strain evidence="3">JCM 17919</strain>
    </source>
</reference>
<sequence length="117" mass="12809">MFAEVGVANVKFTTAGIHPLQKGSYFASEVYFGKRIFIAPKVGVFILGGAGGMGFGAAALYYTDFSNGRFVVRPDVGFGGGSFRLYYGYNFKFGKSGFAGFAQNIIGMNYWFNKELW</sequence>
<feature type="transmembrane region" description="Helical" evidence="1">
    <location>
        <begin position="42"/>
        <end position="62"/>
    </location>
</feature>
<gene>
    <name evidence="2" type="ORF">GCM10023184_03990</name>
</gene>
<keyword evidence="1" id="KW-0812">Transmembrane</keyword>